<keyword evidence="10" id="KW-1185">Reference proteome</keyword>
<dbReference type="PRINTS" id="PR01590">
    <property type="entry name" value="HTHFIS"/>
</dbReference>
<dbReference type="Pfam" id="PF08448">
    <property type="entry name" value="PAS_4"/>
    <property type="match status" value="1"/>
</dbReference>
<dbReference type="InterPro" id="IPR058031">
    <property type="entry name" value="AAA_lid_NorR"/>
</dbReference>
<evidence type="ECO:0000256" key="3">
    <source>
        <dbReference type="ARBA" id="ARBA00023015"/>
    </source>
</evidence>
<dbReference type="InterPro" id="IPR035965">
    <property type="entry name" value="PAS-like_dom_sf"/>
</dbReference>
<comment type="caution">
    <text evidence="9">The sequence shown here is derived from an EMBL/GenBank/DDBJ whole genome shotgun (WGS) entry which is preliminary data.</text>
</comment>
<dbReference type="SUPFAM" id="SSF46689">
    <property type="entry name" value="Homeodomain-like"/>
    <property type="match status" value="1"/>
</dbReference>
<evidence type="ECO:0000256" key="1">
    <source>
        <dbReference type="ARBA" id="ARBA00022741"/>
    </source>
</evidence>
<dbReference type="InterPro" id="IPR013656">
    <property type="entry name" value="PAS_4"/>
</dbReference>
<keyword evidence="3" id="KW-0805">Transcription regulation</keyword>
<dbReference type="InterPro" id="IPR000700">
    <property type="entry name" value="PAS-assoc_C"/>
</dbReference>
<dbReference type="RefSeq" id="WP_305023736.1">
    <property type="nucleotide sequence ID" value="NZ_JAUQTB010000003.1"/>
</dbReference>
<evidence type="ECO:0000313" key="10">
    <source>
        <dbReference type="Proteomes" id="UP001240171"/>
    </source>
</evidence>
<dbReference type="SMART" id="SM00091">
    <property type="entry name" value="PAS"/>
    <property type="match status" value="1"/>
</dbReference>
<dbReference type="InterPro" id="IPR000014">
    <property type="entry name" value="PAS"/>
</dbReference>
<dbReference type="Gene3D" id="3.30.450.20">
    <property type="entry name" value="PAS domain"/>
    <property type="match status" value="1"/>
</dbReference>
<dbReference type="CDD" id="cd00130">
    <property type="entry name" value="PAS"/>
    <property type="match status" value="1"/>
</dbReference>
<name>A0ABT9CBB7_9BACL</name>
<evidence type="ECO:0000256" key="2">
    <source>
        <dbReference type="ARBA" id="ARBA00022840"/>
    </source>
</evidence>
<dbReference type="Gene3D" id="1.10.8.60">
    <property type="match status" value="1"/>
</dbReference>
<protein>
    <submittedName>
        <fullName evidence="9">Sigma 54-interacting transcriptional regulator</fullName>
    </submittedName>
</protein>
<gene>
    <name evidence="9" type="ORF">Q5741_08995</name>
</gene>
<dbReference type="PROSITE" id="PS50113">
    <property type="entry name" value="PAC"/>
    <property type="match status" value="1"/>
</dbReference>
<dbReference type="CDD" id="cd00009">
    <property type="entry name" value="AAA"/>
    <property type="match status" value="1"/>
</dbReference>
<dbReference type="InterPro" id="IPR003593">
    <property type="entry name" value="AAA+_ATPase"/>
</dbReference>
<proteinExistence type="predicted"/>
<dbReference type="PANTHER" id="PTHR32071">
    <property type="entry name" value="TRANSCRIPTIONAL REGULATORY PROTEIN"/>
    <property type="match status" value="1"/>
</dbReference>
<keyword evidence="2" id="KW-0067">ATP-binding</keyword>
<evidence type="ECO:0000259" key="6">
    <source>
        <dbReference type="PROSITE" id="PS50045"/>
    </source>
</evidence>
<dbReference type="PROSITE" id="PS50045">
    <property type="entry name" value="SIGMA54_INTERACT_4"/>
    <property type="match status" value="1"/>
</dbReference>
<feature type="domain" description="PAC" evidence="8">
    <location>
        <begin position="189"/>
        <end position="245"/>
    </location>
</feature>
<organism evidence="9 10">
    <name type="scientific">Paenibacillus lacisoli</name>
    <dbReference type="NCBI Taxonomy" id="3064525"/>
    <lineage>
        <taxon>Bacteria</taxon>
        <taxon>Bacillati</taxon>
        <taxon>Bacillota</taxon>
        <taxon>Bacilli</taxon>
        <taxon>Bacillales</taxon>
        <taxon>Paenibacillaceae</taxon>
        <taxon>Paenibacillus</taxon>
    </lineage>
</organism>
<dbReference type="InterPro" id="IPR027417">
    <property type="entry name" value="P-loop_NTPase"/>
</dbReference>
<dbReference type="PROSITE" id="PS50112">
    <property type="entry name" value="PAS"/>
    <property type="match status" value="1"/>
</dbReference>
<dbReference type="Gene3D" id="1.10.10.60">
    <property type="entry name" value="Homeodomain-like"/>
    <property type="match status" value="1"/>
</dbReference>
<feature type="domain" description="PAS" evidence="7">
    <location>
        <begin position="128"/>
        <end position="181"/>
    </location>
</feature>
<accession>A0ABT9CBB7</accession>
<dbReference type="InterPro" id="IPR002078">
    <property type="entry name" value="Sigma_54_int"/>
</dbReference>
<feature type="domain" description="Sigma-54 factor interaction" evidence="6">
    <location>
        <begin position="264"/>
        <end position="493"/>
    </location>
</feature>
<dbReference type="Pfam" id="PF00158">
    <property type="entry name" value="Sigma54_activat"/>
    <property type="match status" value="1"/>
</dbReference>
<sequence>MFIDEHFIVHTRWTELPAESSFLEASRILKEGTAVYVSQESNHYMFTQEDAWLLELNPEMSLRALCAHEGVLSSPALPYREPLGWDGLASIHGSLQRPIMLLQPDGIPAGYLLPSELMRTAAQRNVELSSYFAGLADTVTDAVTAVDRNGTVIVWNAAAEELYGIPKDQILGKVIGEHFDPAAVVVLGLLDEGRMLRHTYHRPREHTHVLINASPITDEKGHIIGGIAAEQDITQLVRLNDELSTVHVHRLKRERTEEDPFAVIQARGETMGTAIRLAKKIAKEDNPVLLIGENGVGKEHLARMIHQASPRTQGPFHVINCGAMPAGLLETELFGYQGGAFSGDGSGRPGKLELCAHGTLFLNELDLLPPELQARLYRTLQQKSVVRTGGEEAVPTSVRLIAAVEQDLEQMVQHKQFRQDLYYALNVVSIYLPPLRRRREDISALVPMYVREYAVQHQKPILQVDPAAMHALIRYEWPGNLSELRSVIERCVILSDGDQLLLEHLPIALQREHLPLAGSDEEPADAGLPSGTAPNYHVEDSSDIESPPADEVQQIRDALHRTFGNKAAAARLLGISRGTLYNKMREHEIQ</sequence>
<dbReference type="InterPro" id="IPR009057">
    <property type="entry name" value="Homeodomain-like_sf"/>
</dbReference>
<dbReference type="SUPFAM" id="SSF55785">
    <property type="entry name" value="PYP-like sensor domain (PAS domain)"/>
    <property type="match status" value="1"/>
</dbReference>
<reference evidence="9 10" key="1">
    <citation type="submission" date="2023-07" db="EMBL/GenBank/DDBJ databases">
        <title>Paenibacillus sp. JX-17 nov. isolated from soil.</title>
        <authorList>
            <person name="Wan Y."/>
            <person name="Liu B."/>
        </authorList>
    </citation>
    <scope>NUCLEOTIDE SEQUENCE [LARGE SCALE GENOMIC DNA]</scope>
    <source>
        <strain evidence="9 10">JX-17</strain>
    </source>
</reference>
<dbReference type="SUPFAM" id="SSF52540">
    <property type="entry name" value="P-loop containing nucleoside triphosphate hydrolases"/>
    <property type="match status" value="1"/>
</dbReference>
<dbReference type="EMBL" id="JAUQTB010000003">
    <property type="protein sequence ID" value="MDO7906555.1"/>
    <property type="molecule type" value="Genomic_DNA"/>
</dbReference>
<dbReference type="Pfam" id="PF25601">
    <property type="entry name" value="AAA_lid_14"/>
    <property type="match status" value="1"/>
</dbReference>
<keyword evidence="4" id="KW-0804">Transcription</keyword>
<feature type="region of interest" description="Disordered" evidence="5">
    <location>
        <begin position="518"/>
        <end position="549"/>
    </location>
</feature>
<dbReference type="InterPro" id="IPR002197">
    <property type="entry name" value="HTH_Fis"/>
</dbReference>
<dbReference type="Proteomes" id="UP001240171">
    <property type="component" value="Unassembled WGS sequence"/>
</dbReference>
<evidence type="ECO:0000256" key="5">
    <source>
        <dbReference type="SAM" id="MobiDB-lite"/>
    </source>
</evidence>
<keyword evidence="1" id="KW-0547">Nucleotide-binding</keyword>
<dbReference type="NCBIfam" id="TIGR00229">
    <property type="entry name" value="sensory_box"/>
    <property type="match status" value="1"/>
</dbReference>
<evidence type="ECO:0000259" key="8">
    <source>
        <dbReference type="PROSITE" id="PS50113"/>
    </source>
</evidence>
<dbReference type="PANTHER" id="PTHR32071:SF57">
    <property type="entry name" value="C4-DICARBOXYLATE TRANSPORT TRANSCRIPTIONAL REGULATORY PROTEIN DCTD"/>
    <property type="match status" value="1"/>
</dbReference>
<dbReference type="SMART" id="SM00382">
    <property type="entry name" value="AAA"/>
    <property type="match status" value="1"/>
</dbReference>
<evidence type="ECO:0000259" key="7">
    <source>
        <dbReference type="PROSITE" id="PS50112"/>
    </source>
</evidence>
<dbReference type="Gene3D" id="3.40.50.300">
    <property type="entry name" value="P-loop containing nucleotide triphosphate hydrolases"/>
    <property type="match status" value="1"/>
</dbReference>
<evidence type="ECO:0000256" key="4">
    <source>
        <dbReference type="ARBA" id="ARBA00023163"/>
    </source>
</evidence>
<dbReference type="Pfam" id="PF02954">
    <property type="entry name" value="HTH_8"/>
    <property type="match status" value="1"/>
</dbReference>
<evidence type="ECO:0000313" key="9">
    <source>
        <dbReference type="EMBL" id="MDO7906555.1"/>
    </source>
</evidence>